<dbReference type="InterPro" id="IPR051539">
    <property type="entry name" value="T4SS-coupling_protein"/>
</dbReference>
<evidence type="ECO:0000313" key="9">
    <source>
        <dbReference type="EMBL" id="RZT87334.1"/>
    </source>
</evidence>
<dbReference type="OrthoDB" id="226701at2"/>
<dbReference type="Gene3D" id="3.40.50.300">
    <property type="entry name" value="P-loop containing nucleotide triphosphate hydrolases"/>
    <property type="match status" value="1"/>
</dbReference>
<evidence type="ECO:0000256" key="6">
    <source>
        <dbReference type="SAM" id="MobiDB-lite"/>
    </source>
</evidence>
<comment type="subcellular location">
    <subcellularLocation>
        <location evidence="1">Cell membrane</location>
        <topology evidence="1">Multi-pass membrane protein</topology>
    </subcellularLocation>
</comment>
<evidence type="ECO:0000256" key="3">
    <source>
        <dbReference type="ARBA" id="ARBA00022692"/>
    </source>
</evidence>
<dbReference type="InterPro" id="IPR027417">
    <property type="entry name" value="P-loop_NTPase"/>
</dbReference>
<reference evidence="9 10" key="1">
    <citation type="submission" date="2019-02" db="EMBL/GenBank/DDBJ databases">
        <title>Sequencing the genomes of 1000 actinobacteria strains.</title>
        <authorList>
            <person name="Klenk H.-P."/>
        </authorList>
    </citation>
    <scope>NUCLEOTIDE SEQUENCE [LARGE SCALE GENOMIC DNA]</scope>
    <source>
        <strain evidence="9 10">DSM 45779</strain>
    </source>
</reference>
<dbReference type="AlphaFoldDB" id="A0A4Q7V1J9"/>
<feature type="transmembrane region" description="Helical" evidence="7">
    <location>
        <begin position="25"/>
        <end position="42"/>
    </location>
</feature>
<keyword evidence="5 7" id="KW-0472">Membrane</keyword>
<dbReference type="RefSeq" id="WP_130291504.1">
    <property type="nucleotide sequence ID" value="NZ_SHKL01000001.1"/>
</dbReference>
<protein>
    <submittedName>
        <fullName evidence="9">TraM-binding TraD/TraG-like protein</fullName>
    </submittedName>
</protein>
<keyword evidence="3 7" id="KW-0812">Transmembrane</keyword>
<keyword evidence="4 7" id="KW-1133">Transmembrane helix</keyword>
<keyword evidence="2" id="KW-1003">Cell membrane</keyword>
<feature type="domain" description="TraD/TraG TraM recognition site" evidence="8">
    <location>
        <begin position="413"/>
        <end position="527"/>
    </location>
</feature>
<feature type="region of interest" description="Disordered" evidence="6">
    <location>
        <begin position="633"/>
        <end position="705"/>
    </location>
</feature>
<accession>A0A4Q7V1J9</accession>
<evidence type="ECO:0000313" key="10">
    <source>
        <dbReference type="Proteomes" id="UP000291591"/>
    </source>
</evidence>
<evidence type="ECO:0000256" key="7">
    <source>
        <dbReference type="SAM" id="Phobius"/>
    </source>
</evidence>
<gene>
    <name evidence="9" type="ORF">EV383_4253</name>
</gene>
<feature type="region of interest" description="Disordered" evidence="6">
    <location>
        <begin position="240"/>
        <end position="259"/>
    </location>
</feature>
<comment type="caution">
    <text evidence="9">The sequence shown here is derived from an EMBL/GenBank/DDBJ whole genome shotgun (WGS) entry which is preliminary data.</text>
</comment>
<evidence type="ECO:0000256" key="2">
    <source>
        <dbReference type="ARBA" id="ARBA00022475"/>
    </source>
</evidence>
<evidence type="ECO:0000256" key="1">
    <source>
        <dbReference type="ARBA" id="ARBA00004651"/>
    </source>
</evidence>
<dbReference type="CDD" id="cd01127">
    <property type="entry name" value="TrwB_TraG_TraD_VirD4"/>
    <property type="match status" value="1"/>
</dbReference>
<dbReference type="Pfam" id="PF12696">
    <property type="entry name" value="TraG-D_C"/>
    <property type="match status" value="1"/>
</dbReference>
<feature type="compositionally biased region" description="Basic and acidic residues" evidence="6">
    <location>
        <begin position="672"/>
        <end position="705"/>
    </location>
</feature>
<evidence type="ECO:0000259" key="8">
    <source>
        <dbReference type="Pfam" id="PF12696"/>
    </source>
</evidence>
<organism evidence="9 10">
    <name type="scientific">Pseudonocardia sediminis</name>
    <dbReference type="NCBI Taxonomy" id="1397368"/>
    <lineage>
        <taxon>Bacteria</taxon>
        <taxon>Bacillati</taxon>
        <taxon>Actinomycetota</taxon>
        <taxon>Actinomycetes</taxon>
        <taxon>Pseudonocardiales</taxon>
        <taxon>Pseudonocardiaceae</taxon>
        <taxon>Pseudonocardia</taxon>
    </lineage>
</organism>
<feature type="transmembrane region" description="Helical" evidence="7">
    <location>
        <begin position="49"/>
        <end position="66"/>
    </location>
</feature>
<dbReference type="GO" id="GO:0005886">
    <property type="term" value="C:plasma membrane"/>
    <property type="evidence" value="ECO:0007669"/>
    <property type="project" value="UniProtKB-SubCell"/>
</dbReference>
<dbReference type="InterPro" id="IPR032689">
    <property type="entry name" value="TraG-D_C"/>
</dbReference>
<evidence type="ECO:0000256" key="5">
    <source>
        <dbReference type="ARBA" id="ARBA00023136"/>
    </source>
</evidence>
<keyword evidence="10" id="KW-1185">Reference proteome</keyword>
<dbReference type="SUPFAM" id="SSF52540">
    <property type="entry name" value="P-loop containing nucleoside triphosphate hydrolases"/>
    <property type="match status" value="1"/>
</dbReference>
<dbReference type="PANTHER" id="PTHR37937">
    <property type="entry name" value="CONJUGATIVE TRANSFER: DNA TRANSPORT"/>
    <property type="match status" value="1"/>
</dbReference>
<evidence type="ECO:0000256" key="4">
    <source>
        <dbReference type="ARBA" id="ARBA00022989"/>
    </source>
</evidence>
<dbReference type="PANTHER" id="PTHR37937:SF1">
    <property type="entry name" value="CONJUGATIVE TRANSFER: DNA TRANSPORT"/>
    <property type="match status" value="1"/>
</dbReference>
<dbReference type="Proteomes" id="UP000291591">
    <property type="component" value="Unassembled WGS sequence"/>
</dbReference>
<sequence>MNLAALGFLAALVGAAVVAWRRRAWAIAVGCAVAALLPALTLWRTTHPLILTGAALVLAGVGWQRWGRSMATVTRWGARVRRKAGVASGIDIARCASPSAMRRRTRQVRPTLSAAATSRTGRVWRRVALPVAEVGVKLCRCGAQQVWATIEWVVIVVGGPRVGKTQWLAGRVLDAPGAALVTSTRTDLLMQTGPLRAQVGPVLVFNPVGLGGIRSTITFDPLTGCCDPVTANERAADMLGTDTDTDTEAGAEAGSGDRGWWEAQTRRNLAALLHAAALGGLTMLEVQDWVANLDRSQAEITNLLRNHSPEPGFVAAITAFIETNTRTRTSITQSIVPALEWLTHGPARAAARPISQGGRPFDVERLLEARATVYMLGGEEAQVAPLVAALTGHIARQARRIAVRRPGGRLDPPLSLRLDEAALICPVPLHRWTADMGGRGVSIVACFQSYAQIVERYGRHRAAVIMNNSGARLLFGGTADRDDLAYWSSLAGERDEPTVTTDMHGRLASRTTRRVPVLTPAQLATLPARRVVVFRADMAPVLGTVEQAYRRRDVRAYHQPGALTVRARRWARSGCHAAARWAVAVARPTARWARAGHRACSRWVRVAYRACTGRVAGLLGALRLRVTGVGPDTRTPRVVPGQVVATRPTHPMAGSTRGEPITQPIPVAPDDAGPRPRPDHHDHGPDGDGQAYDERDERPERPDQR</sequence>
<proteinExistence type="predicted"/>
<name>A0A4Q7V1J9_PSEST</name>
<dbReference type="EMBL" id="SHKL01000001">
    <property type="protein sequence ID" value="RZT87334.1"/>
    <property type="molecule type" value="Genomic_DNA"/>
</dbReference>